<keyword evidence="1" id="KW-0805">Transcription regulation</keyword>
<dbReference type="RefSeq" id="WP_209139994.1">
    <property type="nucleotide sequence ID" value="NZ_JAGHKO010000004.1"/>
</dbReference>
<evidence type="ECO:0000256" key="3">
    <source>
        <dbReference type="ARBA" id="ARBA00023163"/>
    </source>
</evidence>
<dbReference type="Pfam" id="PF20240">
    <property type="entry name" value="DUF6597"/>
    <property type="match status" value="1"/>
</dbReference>
<reference evidence="5 6" key="1">
    <citation type="submission" date="2021-03" db="EMBL/GenBank/DDBJ databases">
        <title>Assistant Professor.</title>
        <authorList>
            <person name="Huq M.A."/>
        </authorList>
    </citation>
    <scope>NUCLEOTIDE SEQUENCE [LARGE SCALE GENOMIC DNA]</scope>
    <source>
        <strain evidence="5 6">MAH-29</strain>
    </source>
</reference>
<accession>A0ABS3YVL0</accession>
<organism evidence="5 6">
    <name type="scientific">Niastella soli</name>
    <dbReference type="NCBI Taxonomy" id="2821487"/>
    <lineage>
        <taxon>Bacteria</taxon>
        <taxon>Pseudomonadati</taxon>
        <taxon>Bacteroidota</taxon>
        <taxon>Chitinophagia</taxon>
        <taxon>Chitinophagales</taxon>
        <taxon>Chitinophagaceae</taxon>
        <taxon>Niastella</taxon>
    </lineage>
</organism>
<dbReference type="Gene3D" id="1.10.10.60">
    <property type="entry name" value="Homeodomain-like"/>
    <property type="match status" value="1"/>
</dbReference>
<keyword evidence="2" id="KW-0238">DNA-binding</keyword>
<dbReference type="Proteomes" id="UP000677244">
    <property type="component" value="Unassembled WGS sequence"/>
</dbReference>
<name>A0ABS3YVL0_9BACT</name>
<evidence type="ECO:0000259" key="4">
    <source>
        <dbReference type="PROSITE" id="PS01124"/>
    </source>
</evidence>
<keyword evidence="6" id="KW-1185">Reference proteome</keyword>
<proteinExistence type="predicted"/>
<protein>
    <submittedName>
        <fullName evidence="5">Helix-turn-helix transcriptional regulator</fullName>
    </submittedName>
</protein>
<dbReference type="PROSITE" id="PS01124">
    <property type="entry name" value="HTH_ARAC_FAMILY_2"/>
    <property type="match status" value="1"/>
</dbReference>
<comment type="caution">
    <text evidence="5">The sequence shown here is derived from an EMBL/GenBank/DDBJ whole genome shotgun (WGS) entry which is preliminary data.</text>
</comment>
<keyword evidence="3" id="KW-0804">Transcription</keyword>
<dbReference type="InterPro" id="IPR046532">
    <property type="entry name" value="DUF6597"/>
</dbReference>
<evidence type="ECO:0000256" key="2">
    <source>
        <dbReference type="ARBA" id="ARBA00023125"/>
    </source>
</evidence>
<dbReference type="Pfam" id="PF12833">
    <property type="entry name" value="HTH_18"/>
    <property type="match status" value="1"/>
</dbReference>
<dbReference type="PANTHER" id="PTHR46796">
    <property type="entry name" value="HTH-TYPE TRANSCRIPTIONAL ACTIVATOR RHAS-RELATED"/>
    <property type="match status" value="1"/>
</dbReference>
<evidence type="ECO:0000256" key="1">
    <source>
        <dbReference type="ARBA" id="ARBA00023015"/>
    </source>
</evidence>
<feature type="domain" description="HTH araC/xylS-type" evidence="4">
    <location>
        <begin position="141"/>
        <end position="236"/>
    </location>
</feature>
<evidence type="ECO:0000313" key="5">
    <source>
        <dbReference type="EMBL" id="MBO9201937.1"/>
    </source>
</evidence>
<dbReference type="InterPro" id="IPR018060">
    <property type="entry name" value="HTH_AraC"/>
</dbReference>
<sequence>MADLQYQINTPDPLLREYVDSFWLLHNQSHQEKTVVILPDGRIDLFLSRSSTEPFRLTLMGIGSQPDQAVIAPNSTTYAISFKLPAVEYIFGEPMANLLNTAQTLPPGFWGFMEADLQHFDHFCRKASQLIQSKLPAETDTRKMDLFNRIYEAQGNVHINEVSQQVYWSSRQINRYFNQQFGLSMKAYCDILRFRAAFPQLKEGKLFPEEGFADQSHFIKAVKKLAGVSPKVLNQNPNGRFIQFSTLDGQ</sequence>
<dbReference type="EMBL" id="JAGHKO010000004">
    <property type="protein sequence ID" value="MBO9201937.1"/>
    <property type="molecule type" value="Genomic_DNA"/>
</dbReference>
<gene>
    <name evidence="5" type="ORF">J7I42_16755</name>
</gene>
<evidence type="ECO:0000313" key="6">
    <source>
        <dbReference type="Proteomes" id="UP000677244"/>
    </source>
</evidence>
<dbReference type="SMART" id="SM00342">
    <property type="entry name" value="HTH_ARAC"/>
    <property type="match status" value="1"/>
</dbReference>
<dbReference type="InterPro" id="IPR050204">
    <property type="entry name" value="AraC_XylS_family_regulators"/>
</dbReference>